<dbReference type="AlphaFoldDB" id="A0A239I8K6"/>
<dbReference type="RefSeq" id="WP_176441675.1">
    <property type="nucleotide sequence ID" value="NZ_FZOU01000003.1"/>
</dbReference>
<gene>
    <name evidence="1" type="ORF">SAMN05421770_1035</name>
</gene>
<dbReference type="Proteomes" id="UP000198356">
    <property type="component" value="Unassembled WGS sequence"/>
</dbReference>
<protein>
    <recommendedName>
        <fullName evidence="3">Oxalate:formate antiporter</fullName>
    </recommendedName>
</protein>
<evidence type="ECO:0008006" key="3">
    <source>
        <dbReference type="Google" id="ProtNLM"/>
    </source>
</evidence>
<evidence type="ECO:0000313" key="1">
    <source>
        <dbReference type="EMBL" id="SNS90176.1"/>
    </source>
</evidence>
<name>A0A239I8K6_9BACT</name>
<sequence>MANETVHAKSSPLLIGAAWLLVILPAAWGLNYTVRNALKIFTAGNTAAAAPK</sequence>
<dbReference type="EMBL" id="FZOU01000003">
    <property type="protein sequence ID" value="SNS90176.1"/>
    <property type="molecule type" value="Genomic_DNA"/>
</dbReference>
<evidence type="ECO:0000313" key="2">
    <source>
        <dbReference type="Proteomes" id="UP000198356"/>
    </source>
</evidence>
<keyword evidence="2" id="KW-1185">Reference proteome</keyword>
<reference evidence="1 2" key="1">
    <citation type="submission" date="2017-06" db="EMBL/GenBank/DDBJ databases">
        <authorList>
            <person name="Kim H.J."/>
            <person name="Triplett B.A."/>
        </authorList>
    </citation>
    <scope>NUCLEOTIDE SEQUENCE [LARGE SCALE GENOMIC DNA]</scope>
    <source>
        <strain evidence="1 2">DSM 18704</strain>
    </source>
</reference>
<organism evidence="1 2">
    <name type="scientific">Granulicella rosea</name>
    <dbReference type="NCBI Taxonomy" id="474952"/>
    <lineage>
        <taxon>Bacteria</taxon>
        <taxon>Pseudomonadati</taxon>
        <taxon>Acidobacteriota</taxon>
        <taxon>Terriglobia</taxon>
        <taxon>Terriglobales</taxon>
        <taxon>Acidobacteriaceae</taxon>
        <taxon>Granulicella</taxon>
    </lineage>
</organism>
<accession>A0A239I8K6</accession>
<proteinExistence type="predicted"/>